<name>A0A0P1AXB4_PLAHL</name>
<dbReference type="GeneID" id="36409959"/>
<dbReference type="RefSeq" id="XP_024583046.1">
    <property type="nucleotide sequence ID" value="XM_024717560.2"/>
</dbReference>
<organism evidence="1 2">
    <name type="scientific">Plasmopara halstedii</name>
    <name type="common">Downy mildew of sunflower</name>
    <dbReference type="NCBI Taxonomy" id="4781"/>
    <lineage>
        <taxon>Eukaryota</taxon>
        <taxon>Sar</taxon>
        <taxon>Stramenopiles</taxon>
        <taxon>Oomycota</taxon>
        <taxon>Peronosporomycetes</taxon>
        <taxon>Peronosporales</taxon>
        <taxon>Peronosporaceae</taxon>
        <taxon>Plasmopara</taxon>
    </lineage>
</organism>
<keyword evidence="2" id="KW-1185">Reference proteome</keyword>
<dbReference type="AlphaFoldDB" id="A0A0P1AXB4"/>
<protein>
    <submittedName>
        <fullName evidence="1">Uncharacterized protein</fullName>
    </submittedName>
</protein>
<sequence length="112" mass="12770">MYSMAFYIKMENFSLRSPHVFLVSATASYNLQDLVLLMNTTTAVSSQVSRAFKEFAIAIDGKAFKPRHEQSCEILFPELDGSFNSTTSQRWKKWMGRANLKGFPLSNTQYPT</sequence>
<evidence type="ECO:0000313" key="2">
    <source>
        <dbReference type="Proteomes" id="UP000054928"/>
    </source>
</evidence>
<accession>A0A0P1AXB4</accession>
<evidence type="ECO:0000313" key="1">
    <source>
        <dbReference type="EMBL" id="CEG46677.1"/>
    </source>
</evidence>
<dbReference type="EMBL" id="CCYD01002151">
    <property type="protein sequence ID" value="CEG46677.1"/>
    <property type="molecule type" value="Genomic_DNA"/>
</dbReference>
<dbReference type="Proteomes" id="UP000054928">
    <property type="component" value="Unassembled WGS sequence"/>
</dbReference>
<proteinExistence type="predicted"/>
<reference evidence="2" key="1">
    <citation type="submission" date="2014-09" db="EMBL/GenBank/DDBJ databases">
        <authorList>
            <person name="Sharma Rahul"/>
            <person name="Thines Marco"/>
        </authorList>
    </citation>
    <scope>NUCLEOTIDE SEQUENCE [LARGE SCALE GENOMIC DNA]</scope>
</reference>